<dbReference type="SUPFAM" id="SSF50156">
    <property type="entry name" value="PDZ domain-like"/>
    <property type="match status" value="1"/>
</dbReference>
<keyword evidence="6" id="KW-1185">Reference proteome</keyword>
<protein>
    <recommendedName>
        <fullName evidence="1">endopeptidase La</fullName>
        <ecNumber evidence="1">3.4.21.53</ecNumber>
    </recommendedName>
</protein>
<evidence type="ECO:0000259" key="3">
    <source>
        <dbReference type="PROSITE" id="PS50106"/>
    </source>
</evidence>
<dbReference type="PROSITE" id="PS51786">
    <property type="entry name" value="LON_PROTEOLYTIC"/>
    <property type="match status" value="1"/>
</dbReference>
<feature type="active site" evidence="1">
    <location>
        <position position="236"/>
    </location>
</feature>
<dbReference type="InterPro" id="IPR008269">
    <property type="entry name" value="Lon_proteolytic"/>
</dbReference>
<dbReference type="PROSITE" id="PS50106">
    <property type="entry name" value="PDZ"/>
    <property type="match status" value="1"/>
</dbReference>
<keyword evidence="1" id="KW-0378">Hydrolase</keyword>
<dbReference type="InterPro" id="IPR014721">
    <property type="entry name" value="Ribsml_uS5_D2-typ_fold_subgr"/>
</dbReference>
<organism evidence="5 6">
    <name type="scientific">Alkalibacillus flavidus</name>
    <dbReference type="NCBI Taxonomy" id="546021"/>
    <lineage>
        <taxon>Bacteria</taxon>
        <taxon>Bacillati</taxon>
        <taxon>Bacillota</taxon>
        <taxon>Bacilli</taxon>
        <taxon>Bacillales</taxon>
        <taxon>Bacillaceae</taxon>
        <taxon>Alkalibacillus</taxon>
    </lineage>
</organism>
<dbReference type="PANTHER" id="PTHR10046">
    <property type="entry name" value="ATP DEPENDENT LON PROTEASE FAMILY MEMBER"/>
    <property type="match status" value="1"/>
</dbReference>
<dbReference type="InterPro" id="IPR027065">
    <property type="entry name" value="Lon_Prtase"/>
</dbReference>
<dbReference type="SMART" id="SM00228">
    <property type="entry name" value="PDZ"/>
    <property type="match status" value="1"/>
</dbReference>
<accession>A0ABV2KR30</accession>
<keyword evidence="1" id="KW-0645">Protease</keyword>
<name>A0ABV2KR30_9BACI</name>
<dbReference type="Gene3D" id="3.30.230.10">
    <property type="match status" value="1"/>
</dbReference>
<evidence type="ECO:0000313" key="6">
    <source>
        <dbReference type="Proteomes" id="UP001549167"/>
    </source>
</evidence>
<evidence type="ECO:0000256" key="2">
    <source>
        <dbReference type="SAM" id="Phobius"/>
    </source>
</evidence>
<dbReference type="InterPro" id="IPR036034">
    <property type="entry name" value="PDZ_sf"/>
</dbReference>
<feature type="active site" evidence="1">
    <location>
        <position position="281"/>
    </location>
</feature>
<dbReference type="Proteomes" id="UP001549167">
    <property type="component" value="Unassembled WGS sequence"/>
</dbReference>
<evidence type="ECO:0000313" key="5">
    <source>
        <dbReference type="EMBL" id="MET3682032.1"/>
    </source>
</evidence>
<dbReference type="EC" id="3.4.21.53" evidence="1"/>
<dbReference type="InterPro" id="IPR020568">
    <property type="entry name" value="Ribosomal_Su5_D2-typ_SF"/>
</dbReference>
<dbReference type="InterPro" id="IPR001478">
    <property type="entry name" value="PDZ"/>
</dbReference>
<dbReference type="Pfam" id="PF05362">
    <property type="entry name" value="Lon_C"/>
    <property type="match status" value="1"/>
</dbReference>
<dbReference type="RefSeq" id="WP_354218403.1">
    <property type="nucleotide sequence ID" value="NZ_JBEPMX010000001.1"/>
</dbReference>
<keyword evidence="2" id="KW-0472">Membrane</keyword>
<evidence type="ECO:0000259" key="4">
    <source>
        <dbReference type="PROSITE" id="PS51786"/>
    </source>
</evidence>
<keyword evidence="2" id="KW-1133">Transmembrane helix</keyword>
<gene>
    <name evidence="5" type="ORF">ABID56_000111</name>
</gene>
<evidence type="ECO:0000256" key="1">
    <source>
        <dbReference type="PROSITE-ProRule" id="PRU01122"/>
    </source>
</evidence>
<dbReference type="Pfam" id="PF13180">
    <property type="entry name" value="PDZ_2"/>
    <property type="match status" value="1"/>
</dbReference>
<feature type="transmembrane region" description="Helical" evidence="2">
    <location>
        <begin position="9"/>
        <end position="32"/>
    </location>
</feature>
<feature type="domain" description="PDZ" evidence="3">
    <location>
        <begin position="102"/>
        <end position="188"/>
    </location>
</feature>
<proteinExistence type="inferred from homology"/>
<comment type="catalytic activity">
    <reaction evidence="1">
        <text>Hydrolysis of proteins in presence of ATP.</text>
        <dbReference type="EC" id="3.4.21.53"/>
    </reaction>
</comment>
<comment type="caution">
    <text evidence="5">The sequence shown here is derived from an EMBL/GenBank/DDBJ whole genome shotgun (WGS) entry which is preliminary data.</text>
</comment>
<dbReference type="Gene3D" id="2.30.42.10">
    <property type="match status" value="1"/>
</dbReference>
<comment type="similarity">
    <text evidence="1">Belongs to the peptidase S16 family.</text>
</comment>
<dbReference type="SUPFAM" id="SSF54211">
    <property type="entry name" value="Ribosomal protein S5 domain 2-like"/>
    <property type="match status" value="1"/>
</dbReference>
<dbReference type="NCBIfam" id="NF041438">
    <property type="entry name" value="SepM_fam_S16"/>
    <property type="match status" value="1"/>
</dbReference>
<feature type="domain" description="Lon proteolytic" evidence="4">
    <location>
        <begin position="188"/>
        <end position="338"/>
    </location>
</feature>
<dbReference type="EMBL" id="JBEPMX010000001">
    <property type="protein sequence ID" value="MET3682032.1"/>
    <property type="molecule type" value="Genomic_DNA"/>
</dbReference>
<sequence>MLGFNKKHVIFLIVTIAIATFISFYKLDYYIYQPGDTTSLSNVIEIEGADSEVGRYNLVTVRGGQATPAYYIWASFQEHYDIVDLEQVRPNGISQEEYMETQLHYMENSQEAATVVAYEAAGADITIDYNGTYVAGVLPDMPAADVIEPGDEIIAINGYDVESTEEIIERTSSYEMGDEIDVTVLRNEEEVTVSVELAPLPQEPDRPGMGVSLVTDREVTEDPEVEFNSGQIGGPSAGLMFSLAIYDQLTDGDLTNGLNIVGTGEMSYSGDVGPIGGIDKKIVAAEEDGADIFFAPNENGQEDSNYSVAVETAEEIDASLEVVPVDTFQDAVDYLESLDE</sequence>
<keyword evidence="1" id="KW-0720">Serine protease</keyword>
<reference evidence="5 6" key="1">
    <citation type="submission" date="2024-06" db="EMBL/GenBank/DDBJ databases">
        <title>Genomic Encyclopedia of Type Strains, Phase IV (KMG-IV): sequencing the most valuable type-strain genomes for metagenomic binning, comparative biology and taxonomic classification.</title>
        <authorList>
            <person name="Goeker M."/>
        </authorList>
    </citation>
    <scope>NUCLEOTIDE SEQUENCE [LARGE SCALE GENOMIC DNA]</scope>
    <source>
        <strain evidence="5 6">DSM 23520</strain>
    </source>
</reference>
<keyword evidence="2" id="KW-0812">Transmembrane</keyword>